<organism evidence="2 3">
    <name type="scientific">Ranatra chinensis</name>
    <dbReference type="NCBI Taxonomy" id="642074"/>
    <lineage>
        <taxon>Eukaryota</taxon>
        <taxon>Metazoa</taxon>
        <taxon>Ecdysozoa</taxon>
        <taxon>Arthropoda</taxon>
        <taxon>Hexapoda</taxon>
        <taxon>Insecta</taxon>
        <taxon>Pterygota</taxon>
        <taxon>Neoptera</taxon>
        <taxon>Paraneoptera</taxon>
        <taxon>Hemiptera</taxon>
        <taxon>Heteroptera</taxon>
        <taxon>Panheteroptera</taxon>
        <taxon>Nepomorpha</taxon>
        <taxon>Nepidae</taxon>
        <taxon>Ranatrinae</taxon>
        <taxon>Ranatra</taxon>
    </lineage>
</organism>
<feature type="region of interest" description="Disordered" evidence="1">
    <location>
        <begin position="105"/>
        <end position="143"/>
    </location>
</feature>
<sequence>MRRGGRCGGEERSGRGQPVVWHESRGMKGGPVAVRLVVWTLCAGTLLADNATLWEGLMDRCRRDGGSYSCVQSTLQGYLERTLDGPQLKLTDYIVFTKNANKYSRQANSDTREARTLDPQRREDTEFSSLIDNLEQKEEDEPRKSVRTISDVLYDRGVGYLMTHDLSLAIPGGGVLKISPRSIEEDGGALVKLTVEDDFSRQETAEKPEGRIFFKKIHESQSIRVGSVLSEYSSIVDAAHVEEETEVGESPKPSVQSSMHLGSDDMFQH</sequence>
<dbReference type="Pfam" id="PF07898">
    <property type="entry name" value="DUF1676"/>
    <property type="match status" value="1"/>
</dbReference>
<protein>
    <submittedName>
        <fullName evidence="2">Uncharacterized protein</fullName>
    </submittedName>
</protein>
<evidence type="ECO:0000256" key="1">
    <source>
        <dbReference type="SAM" id="MobiDB-lite"/>
    </source>
</evidence>
<dbReference type="Proteomes" id="UP001558652">
    <property type="component" value="Unassembled WGS sequence"/>
</dbReference>
<evidence type="ECO:0000313" key="2">
    <source>
        <dbReference type="EMBL" id="KAL1137637.1"/>
    </source>
</evidence>
<gene>
    <name evidence="2" type="ORF">AAG570_009333</name>
</gene>
<evidence type="ECO:0000313" key="3">
    <source>
        <dbReference type="Proteomes" id="UP001558652"/>
    </source>
</evidence>
<dbReference type="AlphaFoldDB" id="A0ABD0YZN8"/>
<reference evidence="2 3" key="1">
    <citation type="submission" date="2024-07" db="EMBL/GenBank/DDBJ databases">
        <title>Chromosome-level genome assembly of the water stick insect Ranatra chinensis (Heteroptera: Nepidae).</title>
        <authorList>
            <person name="Liu X."/>
        </authorList>
    </citation>
    <scope>NUCLEOTIDE SEQUENCE [LARGE SCALE GENOMIC DNA]</scope>
    <source>
        <strain evidence="2">Cailab_2021Rc</strain>
        <tissue evidence="2">Muscle</tissue>
    </source>
</reference>
<accession>A0ABD0YZN8</accession>
<dbReference type="InterPro" id="IPR012464">
    <property type="entry name" value="DUF1676"/>
</dbReference>
<proteinExistence type="predicted"/>
<dbReference type="EMBL" id="JBFDAA010000004">
    <property type="protein sequence ID" value="KAL1137637.1"/>
    <property type="molecule type" value="Genomic_DNA"/>
</dbReference>
<feature type="region of interest" description="Disordered" evidence="1">
    <location>
        <begin position="1"/>
        <end position="24"/>
    </location>
</feature>
<keyword evidence="3" id="KW-1185">Reference proteome</keyword>
<feature type="compositionally biased region" description="Basic and acidic residues" evidence="1">
    <location>
        <begin position="110"/>
        <end position="125"/>
    </location>
</feature>
<name>A0ABD0YZN8_9HEMI</name>
<feature type="compositionally biased region" description="Basic and acidic residues" evidence="1">
    <location>
        <begin position="134"/>
        <end position="143"/>
    </location>
</feature>
<feature type="region of interest" description="Disordered" evidence="1">
    <location>
        <begin position="242"/>
        <end position="269"/>
    </location>
</feature>
<comment type="caution">
    <text evidence="2">The sequence shown here is derived from an EMBL/GenBank/DDBJ whole genome shotgun (WGS) entry which is preliminary data.</text>
</comment>